<name>A0A7S3ZWW9_9STRA</name>
<feature type="compositionally biased region" description="Pro residues" evidence="1">
    <location>
        <begin position="83"/>
        <end position="95"/>
    </location>
</feature>
<dbReference type="AlphaFoldDB" id="A0A7S3ZWW9"/>
<reference evidence="2" key="1">
    <citation type="submission" date="2021-01" db="EMBL/GenBank/DDBJ databases">
        <authorList>
            <person name="Corre E."/>
            <person name="Pelletier E."/>
            <person name="Niang G."/>
            <person name="Scheremetjew M."/>
            <person name="Finn R."/>
            <person name="Kale V."/>
            <person name="Holt S."/>
            <person name="Cochrane G."/>
            <person name="Meng A."/>
            <person name="Brown T."/>
            <person name="Cohen L."/>
        </authorList>
    </citation>
    <scope>NUCLEOTIDE SEQUENCE</scope>
    <source>
        <strain evidence="2">CCMP1756</strain>
    </source>
</reference>
<accession>A0A7S3ZWW9</accession>
<organism evidence="2">
    <name type="scientific">Pelagomonas calceolata</name>
    <dbReference type="NCBI Taxonomy" id="35677"/>
    <lineage>
        <taxon>Eukaryota</taxon>
        <taxon>Sar</taxon>
        <taxon>Stramenopiles</taxon>
        <taxon>Ochrophyta</taxon>
        <taxon>Pelagophyceae</taxon>
        <taxon>Pelagomonadales</taxon>
        <taxon>Pelagomonadaceae</taxon>
        <taxon>Pelagomonas</taxon>
    </lineage>
</organism>
<dbReference type="EMBL" id="HBIW01014120">
    <property type="protein sequence ID" value="CAE0696697.1"/>
    <property type="molecule type" value="Transcribed_RNA"/>
</dbReference>
<gene>
    <name evidence="2" type="ORF">PCAL00307_LOCUS12133</name>
</gene>
<evidence type="ECO:0000256" key="1">
    <source>
        <dbReference type="SAM" id="MobiDB-lite"/>
    </source>
</evidence>
<proteinExistence type="predicted"/>
<evidence type="ECO:0000313" key="2">
    <source>
        <dbReference type="EMBL" id="CAE0696697.1"/>
    </source>
</evidence>
<protein>
    <submittedName>
        <fullName evidence="2">Uncharacterized protein</fullName>
    </submittedName>
</protein>
<sequence length="122" mass="12956">MASDRPLLPTLPTNFVEGVSLFEADASSPKSVCSALADRAEQLGGDFPAIFHDFALRRAVAQADDDAVLKQQKEERLRRVTITPPPGVVSPGPAPKKPRLVVSATACRGGHRLRANTRGDGA</sequence>
<feature type="region of interest" description="Disordered" evidence="1">
    <location>
        <begin position="78"/>
        <end position="97"/>
    </location>
</feature>